<sequence>MCSTTDIYNGILLCKMFHYVHSSRLCPAAVVQTVLSRLTSESHSITTLRSSTHFTLCHCLPSETPAHSFSFQLTPAASCSLQLTHAASSALLQLPAVSSSRFQQPPAHSNSFQRPPAHSCGALLTFRYLFQHPLTPDDLSQCPLTSSDLIQRPLTSGYRSRTNDLCCLTIHRSKIKARFLSSTTSSLLMLSPCLCVHLFSCTVDWHSHLSAHCNSLFL</sequence>
<dbReference type="AlphaFoldDB" id="A0A812DDK9"/>
<proteinExistence type="predicted"/>
<dbReference type="Proteomes" id="UP000597762">
    <property type="component" value="Unassembled WGS sequence"/>
</dbReference>
<accession>A0A812DDK9</accession>
<organism evidence="1 2">
    <name type="scientific">Acanthosepion pharaonis</name>
    <name type="common">Pharaoh cuttlefish</name>
    <name type="synonym">Sepia pharaonis</name>
    <dbReference type="NCBI Taxonomy" id="158019"/>
    <lineage>
        <taxon>Eukaryota</taxon>
        <taxon>Metazoa</taxon>
        <taxon>Spiralia</taxon>
        <taxon>Lophotrochozoa</taxon>
        <taxon>Mollusca</taxon>
        <taxon>Cephalopoda</taxon>
        <taxon>Coleoidea</taxon>
        <taxon>Decapodiformes</taxon>
        <taxon>Sepiida</taxon>
        <taxon>Sepiina</taxon>
        <taxon>Sepiidae</taxon>
        <taxon>Acanthosepion</taxon>
    </lineage>
</organism>
<evidence type="ECO:0000313" key="1">
    <source>
        <dbReference type="EMBL" id="CAE1296448.1"/>
    </source>
</evidence>
<reference evidence="1" key="1">
    <citation type="submission" date="2021-01" db="EMBL/GenBank/DDBJ databases">
        <authorList>
            <person name="Li R."/>
            <person name="Bekaert M."/>
        </authorList>
    </citation>
    <scope>NUCLEOTIDE SEQUENCE</scope>
    <source>
        <strain evidence="1">Farmed</strain>
    </source>
</reference>
<name>A0A812DDK9_ACAPH</name>
<evidence type="ECO:0000313" key="2">
    <source>
        <dbReference type="Proteomes" id="UP000597762"/>
    </source>
</evidence>
<gene>
    <name evidence="1" type="ORF">SPHA_51454</name>
</gene>
<protein>
    <submittedName>
        <fullName evidence="1">Uncharacterized protein</fullName>
    </submittedName>
</protein>
<keyword evidence="2" id="KW-1185">Reference proteome</keyword>
<comment type="caution">
    <text evidence="1">The sequence shown here is derived from an EMBL/GenBank/DDBJ whole genome shotgun (WGS) entry which is preliminary data.</text>
</comment>
<dbReference type="EMBL" id="CAHIKZ030003110">
    <property type="protein sequence ID" value="CAE1296448.1"/>
    <property type="molecule type" value="Genomic_DNA"/>
</dbReference>